<evidence type="ECO:0000256" key="2">
    <source>
        <dbReference type="PROSITE-ProRule" id="PRU01360"/>
    </source>
</evidence>
<dbReference type="PANTHER" id="PTHR30069:SF29">
    <property type="entry name" value="HEMOGLOBIN AND HEMOGLOBIN-HAPTOGLOBIN-BINDING PROTEIN 1-RELATED"/>
    <property type="match status" value="1"/>
</dbReference>
<keyword evidence="2" id="KW-0472">Membrane</keyword>
<dbReference type="SUPFAM" id="SSF56935">
    <property type="entry name" value="Porins"/>
    <property type="match status" value="1"/>
</dbReference>
<comment type="similarity">
    <text evidence="2">Belongs to the TonB-dependent receptor family.</text>
</comment>
<keyword evidence="5" id="KW-1185">Reference proteome</keyword>
<dbReference type="Gene3D" id="2.170.130.10">
    <property type="entry name" value="TonB-dependent receptor, plug domain"/>
    <property type="match status" value="1"/>
</dbReference>
<dbReference type="SUPFAM" id="SSF49373">
    <property type="entry name" value="Invasin/intimin cell-adhesion fragments"/>
    <property type="match status" value="1"/>
</dbReference>
<dbReference type="Pfam" id="PF07715">
    <property type="entry name" value="Plug"/>
    <property type="match status" value="1"/>
</dbReference>
<keyword evidence="1" id="KW-0732">Signal</keyword>
<dbReference type="InterPro" id="IPR012910">
    <property type="entry name" value="Plug_dom"/>
</dbReference>
<dbReference type="SUPFAM" id="SSF49464">
    <property type="entry name" value="Carboxypeptidase regulatory domain-like"/>
    <property type="match status" value="1"/>
</dbReference>
<dbReference type="GO" id="GO:0009279">
    <property type="term" value="C:cell outer membrane"/>
    <property type="evidence" value="ECO:0007669"/>
    <property type="project" value="UniProtKB-SubCell"/>
</dbReference>
<keyword evidence="2" id="KW-1134">Transmembrane beta strand</keyword>
<dbReference type="PROSITE" id="PS52016">
    <property type="entry name" value="TONB_DEPENDENT_REC_3"/>
    <property type="match status" value="1"/>
</dbReference>
<reference evidence="4 5" key="1">
    <citation type="submission" date="2019-11" db="EMBL/GenBank/DDBJ databases">
        <title>Pedobacter sp. HMF7056 Genome sequencing and assembly.</title>
        <authorList>
            <person name="Kang H."/>
            <person name="Kim H."/>
            <person name="Joh K."/>
        </authorList>
    </citation>
    <scope>NUCLEOTIDE SEQUENCE [LARGE SCALE GENOMIC DNA]</scope>
    <source>
        <strain evidence="4 5">HMF7056</strain>
    </source>
</reference>
<dbReference type="GO" id="GO:0044718">
    <property type="term" value="P:siderophore transmembrane transport"/>
    <property type="evidence" value="ECO:0007669"/>
    <property type="project" value="TreeGrafter"/>
</dbReference>
<organism evidence="4 5">
    <name type="scientific">Hufsiella ginkgonis</name>
    <dbReference type="NCBI Taxonomy" id="2695274"/>
    <lineage>
        <taxon>Bacteria</taxon>
        <taxon>Pseudomonadati</taxon>
        <taxon>Bacteroidota</taxon>
        <taxon>Sphingobacteriia</taxon>
        <taxon>Sphingobacteriales</taxon>
        <taxon>Sphingobacteriaceae</taxon>
        <taxon>Hufsiella</taxon>
    </lineage>
</organism>
<keyword evidence="2" id="KW-0812">Transmembrane</keyword>
<dbReference type="AlphaFoldDB" id="A0A7K1Y2R5"/>
<dbReference type="Gene3D" id="2.60.40.1930">
    <property type="match status" value="1"/>
</dbReference>
<dbReference type="Pfam" id="PF13620">
    <property type="entry name" value="CarboxypepD_reg"/>
    <property type="match status" value="1"/>
</dbReference>
<dbReference type="InterPro" id="IPR039426">
    <property type="entry name" value="TonB-dep_rcpt-like"/>
</dbReference>
<keyword evidence="2" id="KW-0813">Transport</keyword>
<protein>
    <submittedName>
        <fullName evidence="4">TonB-dependent receptor plug domain-containing protein</fullName>
    </submittedName>
</protein>
<dbReference type="GO" id="GO:0015344">
    <property type="term" value="F:siderophore uptake transmembrane transporter activity"/>
    <property type="evidence" value="ECO:0007669"/>
    <property type="project" value="TreeGrafter"/>
</dbReference>
<dbReference type="InterPro" id="IPR008964">
    <property type="entry name" value="Invasin/intimin_cell_adhesion"/>
</dbReference>
<feature type="domain" description="TonB-dependent receptor plug" evidence="3">
    <location>
        <begin position="708"/>
        <end position="799"/>
    </location>
</feature>
<proteinExistence type="inferred from homology"/>
<comment type="subcellular location">
    <subcellularLocation>
        <location evidence="2">Cell outer membrane</location>
        <topology evidence="2">Multi-pass membrane protein</topology>
    </subcellularLocation>
</comment>
<evidence type="ECO:0000256" key="1">
    <source>
        <dbReference type="ARBA" id="ARBA00022729"/>
    </source>
</evidence>
<dbReference type="PANTHER" id="PTHR30069">
    <property type="entry name" value="TONB-DEPENDENT OUTER MEMBRANE RECEPTOR"/>
    <property type="match status" value="1"/>
</dbReference>
<evidence type="ECO:0000313" key="5">
    <source>
        <dbReference type="Proteomes" id="UP000451233"/>
    </source>
</evidence>
<dbReference type="EMBL" id="WVHS01000005">
    <property type="protein sequence ID" value="MXV17565.1"/>
    <property type="molecule type" value="Genomic_DNA"/>
</dbReference>
<dbReference type="InterPro" id="IPR008969">
    <property type="entry name" value="CarboxyPept-like_regulatory"/>
</dbReference>
<accession>A0A7K1Y2R5</accession>
<keyword evidence="4" id="KW-0675">Receptor</keyword>
<dbReference type="InterPro" id="IPR013783">
    <property type="entry name" value="Ig-like_fold"/>
</dbReference>
<gene>
    <name evidence="4" type="ORF">GS398_19855</name>
</gene>
<sequence length="904" mass="99587">MKLKYTLVAVVSLSLLTLGFALREDEPLKTLLSRLEKFRVDFPQEKVHLHLDKPYYSIGDTIWFKAYVVDAEKNHITGLSKILYVDLINDKDSIKQSLRLPLIAGGLGWGDFSLSDSLREGSYRIRAYTTWMRNFGEEYYFDKTISIGNVFSNTILTKADYTFTKIGNNEKVDATINYTDLGGKPVANKIVTYEVELDLRSISRGTGTTDANGDLKVSFVNNQPFLLKAGKINTHLKMDEKNLVNKTVQVKSTSDKADVQFFPEGGQLVDSVRSRVGFKAAGPDGLGIVIGGTITDKNNETVAEIKTEHAGMGVFTLTPVAGNTYTANVRFPDGSEKKVPLPRAVSEGYVLSVNTIDPENLGVRISASRSKLAEKEVTLVAQSNGVVKYVSKSMLSTPVLTAKIPKSRFQAGIVQFTLFSAANLPLAERLVFIRGNDQLSIGLAANKPAYARREKVTMDLDVKGPDGKPVISSFSVAVTNATRVPVEEAKENTIFSDLLLTSDIRGYVEEPNYYFMEPVAEKDKHLDNLMLIQGWRRFTWKNILANVYPNITFMPEQGISISGRVTSTNGKPLAGGKVTVFSTSGDGMLLDTLTDAEGKFHFKDLAFTGKTNFVIQARDAKNRKNVDIDLDRIPPQLVTKNKNAADIQVNVTPLMLTYLKSRNDEFAEMRKNGMLRRSIVLNEVKVSEKKKPVTNSSNLNGAGNADAIIKAEQLQTCQTLAQCLQGRVAGLIIQNGIAYLTRAMNSSFQGPVPMQLIVDGIYQQPDMLSIINPNDVETIEVLKSAGNTAIYGINGGGGVLIITTKRGGSNLDYTKFAPGITSYSPLGYYLGRAFYSPNYENPETNTRLPDVRSTIYWNPHVVTNEGKAKLEFYTSDGAGTYRTVVEGLSQDGKLGRKVLYYTVK</sequence>
<evidence type="ECO:0000259" key="3">
    <source>
        <dbReference type="Pfam" id="PF07715"/>
    </source>
</evidence>
<name>A0A7K1Y2R5_9SPHI</name>
<evidence type="ECO:0000313" key="4">
    <source>
        <dbReference type="EMBL" id="MXV17565.1"/>
    </source>
</evidence>
<dbReference type="InterPro" id="IPR037066">
    <property type="entry name" value="Plug_dom_sf"/>
</dbReference>
<comment type="caution">
    <text evidence="4">The sequence shown here is derived from an EMBL/GenBank/DDBJ whole genome shotgun (WGS) entry which is preliminary data.</text>
</comment>
<keyword evidence="2" id="KW-0998">Cell outer membrane</keyword>
<dbReference type="Proteomes" id="UP000451233">
    <property type="component" value="Unassembled WGS sequence"/>
</dbReference>
<dbReference type="Gene3D" id="2.60.40.10">
    <property type="entry name" value="Immunoglobulins"/>
    <property type="match status" value="1"/>
</dbReference>